<dbReference type="PANTHER" id="PTHR45947:SF13">
    <property type="entry name" value="TRANSFERASE"/>
    <property type="match status" value="1"/>
</dbReference>
<evidence type="ECO:0000313" key="4">
    <source>
        <dbReference type="Proteomes" id="UP000651475"/>
    </source>
</evidence>
<reference evidence="3 4" key="1">
    <citation type="submission" date="2020-08" db="EMBL/GenBank/DDBJ databases">
        <title>Genome public.</title>
        <authorList>
            <person name="Liu C."/>
            <person name="Sun Q."/>
        </authorList>
    </citation>
    <scope>NUCLEOTIDE SEQUENCE [LARGE SCALE GENOMIC DNA]</scope>
    <source>
        <strain evidence="3 4">NSJ-79</strain>
    </source>
</reference>
<feature type="domain" description="Glycosyl transferase family 1" evidence="1">
    <location>
        <begin position="223"/>
        <end position="374"/>
    </location>
</feature>
<accession>A0ABR7DIJ0</accession>
<dbReference type="Pfam" id="PF00534">
    <property type="entry name" value="Glycos_transf_1"/>
    <property type="match status" value="1"/>
</dbReference>
<dbReference type="Pfam" id="PF13439">
    <property type="entry name" value="Glyco_transf_4"/>
    <property type="match status" value="1"/>
</dbReference>
<name>A0ABR7DIJ0_9BACT</name>
<evidence type="ECO:0000259" key="2">
    <source>
        <dbReference type="Pfam" id="PF13439"/>
    </source>
</evidence>
<dbReference type="SUPFAM" id="SSF53756">
    <property type="entry name" value="UDP-Glycosyltransferase/glycogen phosphorylase"/>
    <property type="match status" value="1"/>
</dbReference>
<keyword evidence="4" id="KW-1185">Reference proteome</keyword>
<sequence length="402" mass="46454">MKVLQIDKYFYFKGGAETVFFNTIDLLERKGHKVIPFSLKSDKNLFSEYEKYFVDYPELSESNFFTKIKNIPNFIYNKQAASQLEELLSKERPDIAHIHLMFNSMSVSILPVLKRYNIPIVMTVHDYRLVCPAYTFKDGKGNFCEKCRTGSYYNCIIHKCSNNNIANSILLSMDSYFRSMFYQPIKLVDKFIFVSKFSQNKHIDIDPLYKQKSTYIYNFTPMKRESKKERGNYFIYFGRLSQEKGIETLVKAVKKSPFIRLKVLGTGPLLESLKREATDNIEFLGFKQGEELRDYIKNAMYVVVPSECYENNPMAIVESTTIGTPIIGSNIGGIPELIDNTRSGFLFNTGSVDSLQKVLYDAQSVSDEKYKEIVESAFNFASNNFSEDAHYEKLMSVYNSII</sequence>
<proteinExistence type="predicted"/>
<evidence type="ECO:0000313" key="3">
    <source>
        <dbReference type="EMBL" id="MBC5631259.1"/>
    </source>
</evidence>
<dbReference type="InterPro" id="IPR001296">
    <property type="entry name" value="Glyco_trans_1"/>
</dbReference>
<dbReference type="RefSeq" id="WP_186928007.1">
    <property type="nucleotide sequence ID" value="NZ_JACOOJ010000001.1"/>
</dbReference>
<comment type="caution">
    <text evidence="3">The sequence shown here is derived from an EMBL/GenBank/DDBJ whole genome shotgun (WGS) entry which is preliminary data.</text>
</comment>
<organism evidence="3 4">
    <name type="scientific">Parabacteroides hominis</name>
    <dbReference type="NCBI Taxonomy" id="2763057"/>
    <lineage>
        <taxon>Bacteria</taxon>
        <taxon>Pseudomonadati</taxon>
        <taxon>Bacteroidota</taxon>
        <taxon>Bacteroidia</taxon>
        <taxon>Bacteroidales</taxon>
        <taxon>Tannerellaceae</taxon>
        <taxon>Parabacteroides</taxon>
    </lineage>
</organism>
<evidence type="ECO:0000259" key="1">
    <source>
        <dbReference type="Pfam" id="PF00534"/>
    </source>
</evidence>
<gene>
    <name evidence="3" type="ORF">H8S65_00500</name>
</gene>
<dbReference type="CDD" id="cd03801">
    <property type="entry name" value="GT4_PimA-like"/>
    <property type="match status" value="1"/>
</dbReference>
<dbReference type="Proteomes" id="UP000651475">
    <property type="component" value="Unassembled WGS sequence"/>
</dbReference>
<dbReference type="InterPro" id="IPR028098">
    <property type="entry name" value="Glyco_trans_4-like_N"/>
</dbReference>
<feature type="domain" description="Glycosyltransferase subfamily 4-like N-terminal" evidence="2">
    <location>
        <begin position="14"/>
        <end position="220"/>
    </location>
</feature>
<dbReference type="Gene3D" id="3.40.50.2000">
    <property type="entry name" value="Glycogen Phosphorylase B"/>
    <property type="match status" value="2"/>
</dbReference>
<dbReference type="InterPro" id="IPR050194">
    <property type="entry name" value="Glycosyltransferase_grp1"/>
</dbReference>
<protein>
    <submittedName>
        <fullName evidence="3">Glycosyltransferase family 4 protein</fullName>
    </submittedName>
</protein>
<dbReference type="PANTHER" id="PTHR45947">
    <property type="entry name" value="SULFOQUINOVOSYL TRANSFERASE SQD2"/>
    <property type="match status" value="1"/>
</dbReference>
<dbReference type="EMBL" id="JACOOJ010000001">
    <property type="protein sequence ID" value="MBC5631259.1"/>
    <property type="molecule type" value="Genomic_DNA"/>
</dbReference>